<proteinExistence type="predicted"/>
<dbReference type="OrthoDB" id="7847955at2"/>
<dbReference type="Pfam" id="PF13439">
    <property type="entry name" value="Glyco_transf_4"/>
    <property type="match status" value="1"/>
</dbReference>
<evidence type="ECO:0000259" key="1">
    <source>
        <dbReference type="Pfam" id="PF00534"/>
    </source>
</evidence>
<dbReference type="AlphaFoldDB" id="A0A1H3I4P1"/>
<feature type="domain" description="Glycosyltransferase subfamily 4-like N-terminal" evidence="2">
    <location>
        <begin position="12"/>
        <end position="176"/>
    </location>
</feature>
<dbReference type="Gene3D" id="3.40.50.2000">
    <property type="entry name" value="Glycogen Phosphorylase B"/>
    <property type="match status" value="2"/>
</dbReference>
<sequence>MTRPVLITLDAVGGVWRYAVDLGAGLVAAGQPVCFAGFGPAPSAAQRAEAEALGPLDWGRQALDWMAQGPSDVAGAGRWLADVAARRRASVIQCNLPSLAADIPAGVPVVAVSHSCLASWFEAVRGETAPAGMRWIHDLTAAGLARADAVVAPSASHATAMTRLYNTLGTVDVVHNASRSPVPAAERSRTAVAAGRWWDESKGGATLDRAARDCGWPVLMLGADQGPNGARIDIRHADHRGHLDHDDAAQLIASAGIFVSPSLYEPFGLAVLEAARAGAPLVLADIPTFRELWNSAALFFPPGDADALATALNDLAADEARRDVLGTAAQDRARRYTTQAQTKAMAAIHDRVRDRAMATEGAA</sequence>
<dbReference type="STRING" id="321339.SAMN05444340_104360"/>
<dbReference type="InterPro" id="IPR050194">
    <property type="entry name" value="Glycosyltransferase_grp1"/>
</dbReference>
<gene>
    <name evidence="3" type="ORF">SAMN05444340_104360</name>
</gene>
<accession>A0A1H3I4P1</accession>
<dbReference type="CDD" id="cd03801">
    <property type="entry name" value="GT4_PimA-like"/>
    <property type="match status" value="1"/>
</dbReference>
<keyword evidence="4" id="KW-1185">Reference proteome</keyword>
<dbReference type="PANTHER" id="PTHR45947">
    <property type="entry name" value="SULFOQUINOVOSYL TRANSFERASE SQD2"/>
    <property type="match status" value="1"/>
</dbReference>
<dbReference type="InterPro" id="IPR001296">
    <property type="entry name" value="Glyco_trans_1"/>
</dbReference>
<dbReference type="PANTHER" id="PTHR45947:SF3">
    <property type="entry name" value="SULFOQUINOVOSYL TRANSFERASE SQD2"/>
    <property type="match status" value="1"/>
</dbReference>
<evidence type="ECO:0000313" key="3">
    <source>
        <dbReference type="EMBL" id="SDY22582.1"/>
    </source>
</evidence>
<protein>
    <submittedName>
        <fullName evidence="3">Glycosyltransferase involved in cell wall bisynthesis</fullName>
    </submittedName>
</protein>
<dbReference type="RefSeq" id="WP_089881854.1">
    <property type="nucleotide sequence ID" value="NZ_FNPF01000004.1"/>
</dbReference>
<dbReference type="Pfam" id="PF00534">
    <property type="entry name" value="Glycos_transf_1"/>
    <property type="match status" value="1"/>
</dbReference>
<keyword evidence="3" id="KW-0808">Transferase</keyword>
<dbReference type="GO" id="GO:0016757">
    <property type="term" value="F:glycosyltransferase activity"/>
    <property type="evidence" value="ECO:0007669"/>
    <property type="project" value="InterPro"/>
</dbReference>
<organism evidence="3 4">
    <name type="scientific">Citreimonas salinaria</name>
    <dbReference type="NCBI Taxonomy" id="321339"/>
    <lineage>
        <taxon>Bacteria</taxon>
        <taxon>Pseudomonadati</taxon>
        <taxon>Pseudomonadota</taxon>
        <taxon>Alphaproteobacteria</taxon>
        <taxon>Rhodobacterales</taxon>
        <taxon>Roseobacteraceae</taxon>
        <taxon>Citreimonas</taxon>
    </lineage>
</organism>
<evidence type="ECO:0000313" key="4">
    <source>
        <dbReference type="Proteomes" id="UP000199286"/>
    </source>
</evidence>
<dbReference type="EMBL" id="FNPF01000004">
    <property type="protein sequence ID" value="SDY22582.1"/>
    <property type="molecule type" value="Genomic_DNA"/>
</dbReference>
<dbReference type="InterPro" id="IPR028098">
    <property type="entry name" value="Glyco_trans_4-like_N"/>
</dbReference>
<name>A0A1H3I4P1_9RHOB</name>
<reference evidence="3 4" key="1">
    <citation type="submission" date="2016-10" db="EMBL/GenBank/DDBJ databases">
        <authorList>
            <person name="de Groot N.N."/>
        </authorList>
    </citation>
    <scope>NUCLEOTIDE SEQUENCE [LARGE SCALE GENOMIC DNA]</scope>
    <source>
        <strain evidence="3 4">DSM 26880</strain>
    </source>
</reference>
<dbReference type="SUPFAM" id="SSF53756">
    <property type="entry name" value="UDP-Glycosyltransferase/glycogen phosphorylase"/>
    <property type="match status" value="1"/>
</dbReference>
<feature type="domain" description="Glycosyl transferase family 1" evidence="1">
    <location>
        <begin position="240"/>
        <end position="331"/>
    </location>
</feature>
<evidence type="ECO:0000259" key="2">
    <source>
        <dbReference type="Pfam" id="PF13439"/>
    </source>
</evidence>
<dbReference type="Proteomes" id="UP000199286">
    <property type="component" value="Unassembled WGS sequence"/>
</dbReference>